<feature type="region of interest" description="Disordered" evidence="1">
    <location>
        <begin position="158"/>
        <end position="177"/>
    </location>
</feature>
<accession>A0ABW1JLA4</accession>
<evidence type="ECO:0000313" key="4">
    <source>
        <dbReference type="Proteomes" id="UP001596223"/>
    </source>
</evidence>
<keyword evidence="2" id="KW-0812">Transmembrane</keyword>
<proteinExistence type="predicted"/>
<dbReference type="Proteomes" id="UP001596223">
    <property type="component" value="Unassembled WGS sequence"/>
</dbReference>
<feature type="transmembrane region" description="Helical" evidence="2">
    <location>
        <begin position="138"/>
        <end position="157"/>
    </location>
</feature>
<comment type="caution">
    <text evidence="3">The sequence shown here is derived from an EMBL/GenBank/DDBJ whole genome shotgun (WGS) entry which is preliminary data.</text>
</comment>
<reference evidence="4" key="1">
    <citation type="journal article" date="2019" name="Int. J. Syst. Evol. Microbiol.">
        <title>The Global Catalogue of Microorganisms (GCM) 10K type strain sequencing project: providing services to taxonomists for standard genome sequencing and annotation.</title>
        <authorList>
            <consortium name="The Broad Institute Genomics Platform"/>
            <consortium name="The Broad Institute Genome Sequencing Center for Infectious Disease"/>
            <person name="Wu L."/>
            <person name="Ma J."/>
        </authorList>
    </citation>
    <scope>NUCLEOTIDE SEQUENCE [LARGE SCALE GENOMIC DNA]</scope>
    <source>
        <strain evidence="4">CCUG 36956</strain>
    </source>
</reference>
<evidence type="ECO:0000256" key="1">
    <source>
        <dbReference type="SAM" id="MobiDB-lite"/>
    </source>
</evidence>
<organism evidence="3 4">
    <name type="scientific">Nocardia lasii</name>
    <dbReference type="NCBI Taxonomy" id="1616107"/>
    <lineage>
        <taxon>Bacteria</taxon>
        <taxon>Bacillati</taxon>
        <taxon>Actinomycetota</taxon>
        <taxon>Actinomycetes</taxon>
        <taxon>Mycobacteriales</taxon>
        <taxon>Nocardiaceae</taxon>
        <taxon>Nocardia</taxon>
    </lineage>
</organism>
<keyword evidence="2" id="KW-0472">Membrane</keyword>
<name>A0ABW1JLA4_9NOCA</name>
<keyword evidence="4" id="KW-1185">Reference proteome</keyword>
<dbReference type="EMBL" id="JBHSQN010000001">
    <property type="protein sequence ID" value="MFC6010157.1"/>
    <property type="molecule type" value="Genomic_DNA"/>
</dbReference>
<evidence type="ECO:0000313" key="3">
    <source>
        <dbReference type="EMBL" id="MFC6010157.1"/>
    </source>
</evidence>
<gene>
    <name evidence="3" type="ORF">ACFP3H_03765</name>
</gene>
<keyword evidence="2" id="KW-1133">Transmembrane helix</keyword>
<feature type="region of interest" description="Disordered" evidence="1">
    <location>
        <begin position="1"/>
        <end position="132"/>
    </location>
</feature>
<feature type="compositionally biased region" description="Polar residues" evidence="1">
    <location>
        <begin position="68"/>
        <end position="78"/>
    </location>
</feature>
<protein>
    <submittedName>
        <fullName evidence="3">Uncharacterized protein</fullName>
    </submittedName>
</protein>
<sequence>MSSGSEDFITGTGSAYPPAGQPDSDPTAWTPGGTGLPPTLRWNGPGPLPGLPDPTEWTPAGPALWQDTVDSPVSQPVSGPTWIPPAEQFTSEPPWAGTDSPPPHDRTPPQYGEIPPLAHRGIQSYGDTPPTHRTARRITAAIATLLLIAATLTAIALSQADDTPTSTPTITPSDQPI</sequence>
<evidence type="ECO:0000256" key="2">
    <source>
        <dbReference type="SAM" id="Phobius"/>
    </source>
</evidence>
<dbReference type="RefSeq" id="WP_378599517.1">
    <property type="nucleotide sequence ID" value="NZ_JBHSQN010000001.1"/>
</dbReference>